<evidence type="ECO:0000313" key="3">
    <source>
        <dbReference type="EMBL" id="SVA57147.1"/>
    </source>
</evidence>
<feature type="transmembrane region" description="Helical" evidence="2">
    <location>
        <begin position="193"/>
        <end position="211"/>
    </location>
</feature>
<dbReference type="GO" id="GO:0015297">
    <property type="term" value="F:antiporter activity"/>
    <property type="evidence" value="ECO:0007669"/>
    <property type="project" value="InterPro"/>
</dbReference>
<dbReference type="InterPro" id="IPR050222">
    <property type="entry name" value="MATE_MdtK"/>
</dbReference>
<name>A0A381WZ04_9ZZZZ</name>
<dbReference type="InterPro" id="IPR002528">
    <property type="entry name" value="MATE_fam"/>
</dbReference>
<feature type="transmembrane region" description="Helical" evidence="2">
    <location>
        <begin position="91"/>
        <end position="112"/>
    </location>
</feature>
<keyword evidence="1" id="KW-0813">Transport</keyword>
<proteinExistence type="predicted"/>
<dbReference type="AlphaFoldDB" id="A0A381WZ04"/>
<keyword evidence="2" id="KW-0812">Transmembrane</keyword>
<reference evidence="3" key="1">
    <citation type="submission" date="2018-05" db="EMBL/GenBank/DDBJ databases">
        <authorList>
            <person name="Lanie J.A."/>
            <person name="Ng W.-L."/>
            <person name="Kazmierczak K.M."/>
            <person name="Andrzejewski T.M."/>
            <person name="Davidsen T.M."/>
            <person name="Wayne K.J."/>
            <person name="Tettelin H."/>
            <person name="Glass J.I."/>
            <person name="Rusch D."/>
            <person name="Podicherti R."/>
            <person name="Tsui H.-C.T."/>
            <person name="Winkler M.E."/>
        </authorList>
    </citation>
    <scope>NUCLEOTIDE SEQUENCE</scope>
</reference>
<feature type="transmembrane region" description="Helical" evidence="2">
    <location>
        <begin position="46"/>
        <end position="70"/>
    </location>
</feature>
<keyword evidence="2" id="KW-1133">Transmembrane helix</keyword>
<feature type="transmembrane region" description="Helical" evidence="2">
    <location>
        <begin position="14"/>
        <end position="34"/>
    </location>
</feature>
<evidence type="ECO:0000256" key="1">
    <source>
        <dbReference type="ARBA" id="ARBA00022448"/>
    </source>
</evidence>
<dbReference type="EMBL" id="UINC01013190">
    <property type="protein sequence ID" value="SVA57147.1"/>
    <property type="molecule type" value="Genomic_DNA"/>
</dbReference>
<feature type="non-terminal residue" evidence="3">
    <location>
        <position position="235"/>
    </location>
</feature>
<dbReference type="GO" id="GO:0042910">
    <property type="term" value="F:xenobiotic transmembrane transporter activity"/>
    <property type="evidence" value="ECO:0007669"/>
    <property type="project" value="InterPro"/>
</dbReference>
<evidence type="ECO:0000256" key="2">
    <source>
        <dbReference type="SAM" id="Phobius"/>
    </source>
</evidence>
<keyword evidence="2" id="KW-0472">Membrane</keyword>
<dbReference type="PANTHER" id="PTHR43298">
    <property type="entry name" value="MULTIDRUG RESISTANCE PROTEIN NORM-RELATED"/>
    <property type="match status" value="1"/>
</dbReference>
<gene>
    <name evidence="3" type="ORF">METZ01_LOCUS110001</name>
</gene>
<sequence length="235" mass="24343">MVARSHFRSDDRELFRLAVPALGALVAEPLYVLADTAVVGHLGTAPLAGLGVASGFLMFGYGLCVFLAYGTTATVARLSGAGEHRWAADQAVQGLWLALVLGVVLAAAGIALADRIVTLVGAEGDVAHQAGIYLRISLLGAPAMLIMLAGVGYLRGLKDTMRPLQVAVGTAVLNLVVELVLIVGLGYGIGASAAATVVAQWLGAACYLAWVGRAVRRNHASLVPRARSIRRLLVV</sequence>
<dbReference type="Pfam" id="PF01554">
    <property type="entry name" value="MatE"/>
    <property type="match status" value="1"/>
</dbReference>
<evidence type="ECO:0008006" key="4">
    <source>
        <dbReference type="Google" id="ProtNLM"/>
    </source>
</evidence>
<dbReference type="PANTHER" id="PTHR43298:SF2">
    <property type="entry name" value="FMN_FAD EXPORTER YEEO-RELATED"/>
    <property type="match status" value="1"/>
</dbReference>
<organism evidence="3">
    <name type="scientific">marine metagenome</name>
    <dbReference type="NCBI Taxonomy" id="408172"/>
    <lineage>
        <taxon>unclassified sequences</taxon>
        <taxon>metagenomes</taxon>
        <taxon>ecological metagenomes</taxon>
    </lineage>
</organism>
<accession>A0A381WZ04</accession>
<dbReference type="GO" id="GO:0005886">
    <property type="term" value="C:plasma membrane"/>
    <property type="evidence" value="ECO:0007669"/>
    <property type="project" value="TreeGrafter"/>
</dbReference>
<feature type="transmembrane region" description="Helical" evidence="2">
    <location>
        <begin position="132"/>
        <end position="154"/>
    </location>
</feature>
<feature type="transmembrane region" description="Helical" evidence="2">
    <location>
        <begin position="166"/>
        <end position="187"/>
    </location>
</feature>
<protein>
    <recommendedName>
        <fullName evidence="4">Polysaccharide biosynthesis protein C-terminal domain-containing protein</fullName>
    </recommendedName>
</protein>
<dbReference type="NCBIfam" id="TIGR00797">
    <property type="entry name" value="matE"/>
    <property type="match status" value="1"/>
</dbReference>